<sequence>MLMNFSIVVKCIFIAFNCYLSCVFSTDTDFNFFCFLPCILTFTNNKFCIKYILYYFLSYISLIIIIFLLDFHEFLILNAKIHYENIFTISIHNILQNTSYIS</sequence>
<evidence type="ECO:0000313" key="3">
    <source>
        <dbReference type="Proteomes" id="UP000003163"/>
    </source>
</evidence>
<accession>J9DSU4</accession>
<name>J9DSU4_EDHAE</name>
<gene>
    <name evidence="2" type="ORF">EDEG_04238</name>
</gene>
<dbReference type="VEuPathDB" id="MicrosporidiaDB:EDEG_04238"/>
<dbReference type="AlphaFoldDB" id="J9DSU4"/>
<dbReference type="InParanoid" id="J9DSU4"/>
<organism evidence="2 3">
    <name type="scientific">Edhazardia aedis (strain USNM 41457)</name>
    <name type="common">Microsporidian parasite</name>
    <dbReference type="NCBI Taxonomy" id="1003232"/>
    <lineage>
        <taxon>Eukaryota</taxon>
        <taxon>Fungi</taxon>
        <taxon>Fungi incertae sedis</taxon>
        <taxon>Microsporidia</taxon>
        <taxon>Edhazardia</taxon>
    </lineage>
</organism>
<evidence type="ECO:0000313" key="2">
    <source>
        <dbReference type="EMBL" id="EJW04392.1"/>
    </source>
</evidence>
<reference evidence="3" key="2">
    <citation type="submission" date="2015-07" db="EMBL/GenBank/DDBJ databases">
        <title>Contrasting host-pathogen interactions and genome evolution in two generalist and specialist microsporidian pathogens of mosquitoes.</title>
        <authorList>
            <consortium name="The Broad Institute Genomics Platform"/>
            <consortium name="The Broad Institute Genome Sequencing Center for Infectious Disease"/>
            <person name="Cuomo C.A."/>
            <person name="Sanscrainte N.D."/>
            <person name="Goldberg J.M."/>
            <person name="Heiman D."/>
            <person name="Young S."/>
            <person name="Zeng Q."/>
            <person name="Becnel J.J."/>
            <person name="Birren B.W."/>
        </authorList>
    </citation>
    <scope>NUCLEOTIDE SEQUENCE [LARGE SCALE GENOMIC DNA]</scope>
    <source>
        <strain evidence="3">USNM 41457</strain>
    </source>
</reference>
<proteinExistence type="predicted"/>
<comment type="caution">
    <text evidence="2">The sequence shown here is derived from an EMBL/GenBank/DDBJ whole genome shotgun (WGS) entry which is preliminary data.</text>
</comment>
<keyword evidence="3" id="KW-1185">Reference proteome</keyword>
<keyword evidence="1" id="KW-1133">Transmembrane helix</keyword>
<reference evidence="2 3" key="1">
    <citation type="submission" date="2011-08" db="EMBL/GenBank/DDBJ databases">
        <authorList>
            <person name="Liu Z.J."/>
            <person name="Shi F.L."/>
            <person name="Lu J.Q."/>
            <person name="Li M."/>
            <person name="Wang Z.L."/>
        </authorList>
    </citation>
    <scope>NUCLEOTIDE SEQUENCE [LARGE SCALE GENOMIC DNA]</scope>
    <source>
        <strain evidence="2 3">USNM 41457</strain>
    </source>
</reference>
<dbReference type="HOGENOM" id="CLU_2277419_0_0_1"/>
<evidence type="ECO:0000256" key="1">
    <source>
        <dbReference type="SAM" id="Phobius"/>
    </source>
</evidence>
<protein>
    <submittedName>
        <fullName evidence="2">Uncharacterized protein</fullName>
    </submittedName>
</protein>
<keyword evidence="1" id="KW-0812">Transmembrane</keyword>
<feature type="transmembrane region" description="Helical" evidence="1">
    <location>
        <begin position="7"/>
        <end position="26"/>
    </location>
</feature>
<feature type="transmembrane region" description="Helical" evidence="1">
    <location>
        <begin position="52"/>
        <end position="71"/>
    </location>
</feature>
<dbReference type="Proteomes" id="UP000003163">
    <property type="component" value="Unassembled WGS sequence"/>
</dbReference>
<keyword evidence="1" id="KW-0472">Membrane</keyword>
<dbReference type="EMBL" id="AFBI03001130">
    <property type="protein sequence ID" value="EJW04392.1"/>
    <property type="molecule type" value="Genomic_DNA"/>
</dbReference>